<dbReference type="AlphaFoldDB" id="A0AAN1URF8"/>
<gene>
    <name evidence="1" type="ORF">EFI48_20595</name>
</gene>
<sequence length="71" mass="8376">MYSETNRQQILALYGHPQDRLVRENERKAITTVSRTHAWVLEKKGEFPKRKKLGASCAWLLSDLLVWIHTR</sequence>
<protein>
    <submittedName>
        <fullName evidence="1">AlpA family phage regulatory protein</fullName>
    </submittedName>
</protein>
<evidence type="ECO:0000313" key="2">
    <source>
        <dbReference type="Proteomes" id="UP000267614"/>
    </source>
</evidence>
<proteinExistence type="predicted"/>
<dbReference type="Gene3D" id="1.10.238.160">
    <property type="match status" value="1"/>
</dbReference>
<reference evidence="1 2" key="1">
    <citation type="submission" date="2018-11" db="EMBL/GenBank/DDBJ databases">
        <title>Complete genome sequence of multidrug-resistant Aeromonas veronii strain MS-18-37.</title>
        <authorList>
            <person name="Abdelhamed H."/>
            <person name="Lawrence M."/>
            <person name="Waldbieser G."/>
        </authorList>
    </citation>
    <scope>NUCLEOTIDE SEQUENCE [LARGE SCALE GENOMIC DNA]</scope>
    <source>
        <strain evidence="1 2">MS-18-37</strain>
    </source>
</reference>
<accession>A0AAN1URF8</accession>
<dbReference type="Pfam" id="PF05930">
    <property type="entry name" value="Phage_AlpA"/>
    <property type="match status" value="1"/>
</dbReference>
<dbReference type="EMBL" id="CP033604">
    <property type="protein sequence ID" value="AYV39024.1"/>
    <property type="molecule type" value="Genomic_DNA"/>
</dbReference>
<organism evidence="1 2">
    <name type="scientific">Aeromonas veronii</name>
    <dbReference type="NCBI Taxonomy" id="654"/>
    <lineage>
        <taxon>Bacteria</taxon>
        <taxon>Pseudomonadati</taxon>
        <taxon>Pseudomonadota</taxon>
        <taxon>Gammaproteobacteria</taxon>
        <taxon>Aeromonadales</taxon>
        <taxon>Aeromonadaceae</taxon>
        <taxon>Aeromonas</taxon>
    </lineage>
</organism>
<name>A0AAN1URF8_AERVE</name>
<dbReference type="Proteomes" id="UP000267614">
    <property type="component" value="Chromosome"/>
</dbReference>
<evidence type="ECO:0000313" key="1">
    <source>
        <dbReference type="EMBL" id="AYV39024.1"/>
    </source>
</evidence>
<dbReference type="InterPro" id="IPR010260">
    <property type="entry name" value="AlpA"/>
</dbReference>
<dbReference type="RefSeq" id="WP_123174005.1">
    <property type="nucleotide sequence ID" value="NZ_CAWPLW010000012.1"/>
</dbReference>